<keyword evidence="3" id="KW-1185">Reference proteome</keyword>
<reference evidence="2 3" key="1">
    <citation type="submission" date="2024-11" db="EMBL/GenBank/DDBJ databases">
        <title>A near-complete genome assembly of Cinchona calisaya.</title>
        <authorList>
            <person name="Lian D.C."/>
            <person name="Zhao X.W."/>
            <person name="Wei L."/>
        </authorList>
    </citation>
    <scope>NUCLEOTIDE SEQUENCE [LARGE SCALE GENOMIC DNA]</scope>
    <source>
        <tissue evidence="2">Nenye</tissue>
    </source>
</reference>
<comment type="caution">
    <text evidence="2">The sequence shown here is derived from an EMBL/GenBank/DDBJ whole genome shotgun (WGS) entry which is preliminary data.</text>
</comment>
<evidence type="ECO:0000313" key="2">
    <source>
        <dbReference type="EMBL" id="KAL3537273.1"/>
    </source>
</evidence>
<sequence length="139" mass="16338">MGSECSPYKLHYDLSMSKRTRKPSNIKEEDDQSSLHEEHPLEFLNGEKEKGSTSFSEAQENKKSLRQLIGGRSLSQHFSEEEKQFQLIVKQRHDPEEVLKNLKFKRIVSRYAKIFSHFVKLKRKPEMALHKKPVLQLTN</sequence>
<dbReference type="EMBL" id="JBJUIK010000001">
    <property type="protein sequence ID" value="KAL3537273.1"/>
    <property type="molecule type" value="Genomic_DNA"/>
</dbReference>
<name>A0ABD3B1X7_9GENT</name>
<dbReference type="Proteomes" id="UP001630127">
    <property type="component" value="Unassembled WGS sequence"/>
</dbReference>
<dbReference type="AlphaFoldDB" id="A0ABD3B1X7"/>
<proteinExistence type="predicted"/>
<protein>
    <submittedName>
        <fullName evidence="2">Uncharacterized protein</fullName>
    </submittedName>
</protein>
<evidence type="ECO:0000313" key="3">
    <source>
        <dbReference type="Proteomes" id="UP001630127"/>
    </source>
</evidence>
<evidence type="ECO:0000256" key="1">
    <source>
        <dbReference type="SAM" id="MobiDB-lite"/>
    </source>
</evidence>
<feature type="region of interest" description="Disordered" evidence="1">
    <location>
        <begin position="1"/>
        <end position="59"/>
    </location>
</feature>
<feature type="compositionally biased region" description="Basic and acidic residues" evidence="1">
    <location>
        <begin position="33"/>
        <end position="51"/>
    </location>
</feature>
<gene>
    <name evidence="2" type="ORF">ACH5RR_000639</name>
</gene>
<organism evidence="2 3">
    <name type="scientific">Cinchona calisaya</name>
    <dbReference type="NCBI Taxonomy" id="153742"/>
    <lineage>
        <taxon>Eukaryota</taxon>
        <taxon>Viridiplantae</taxon>
        <taxon>Streptophyta</taxon>
        <taxon>Embryophyta</taxon>
        <taxon>Tracheophyta</taxon>
        <taxon>Spermatophyta</taxon>
        <taxon>Magnoliopsida</taxon>
        <taxon>eudicotyledons</taxon>
        <taxon>Gunneridae</taxon>
        <taxon>Pentapetalae</taxon>
        <taxon>asterids</taxon>
        <taxon>lamiids</taxon>
        <taxon>Gentianales</taxon>
        <taxon>Rubiaceae</taxon>
        <taxon>Cinchonoideae</taxon>
        <taxon>Cinchoneae</taxon>
        <taxon>Cinchona</taxon>
    </lineage>
</organism>
<accession>A0ABD3B1X7</accession>